<feature type="region of interest" description="Disordered" evidence="2">
    <location>
        <begin position="94"/>
        <end position="116"/>
    </location>
</feature>
<feature type="region of interest" description="Disordered" evidence="2">
    <location>
        <begin position="37"/>
        <end position="72"/>
    </location>
</feature>
<dbReference type="Pfam" id="PF05178">
    <property type="entry name" value="Kri1"/>
    <property type="match status" value="1"/>
</dbReference>
<proteinExistence type="inferred from homology"/>
<feature type="region of interest" description="Disordered" evidence="2">
    <location>
        <begin position="518"/>
        <end position="604"/>
    </location>
</feature>
<feature type="compositionally biased region" description="Basic residues" evidence="2">
    <location>
        <begin position="521"/>
        <end position="534"/>
    </location>
</feature>
<dbReference type="AlphaFoldDB" id="A0A7I8IHM3"/>
<gene>
    <name evidence="4" type="ORF">SI7747_03003478</name>
</gene>
<dbReference type="PANTHER" id="PTHR14490">
    <property type="entry name" value="ZINC FINGER, ZZ TYPE"/>
    <property type="match status" value="1"/>
</dbReference>
<dbReference type="InterPro" id="IPR018034">
    <property type="entry name" value="Kri1"/>
</dbReference>
<comment type="similarity">
    <text evidence="1">Belongs to the KRI1 family.</text>
</comment>
<feature type="compositionally biased region" description="Basic and acidic residues" evidence="2">
    <location>
        <begin position="178"/>
        <end position="188"/>
    </location>
</feature>
<dbReference type="GO" id="GO:0000447">
    <property type="term" value="P:endonucleolytic cleavage in ITS1 to separate SSU-rRNA from 5.8S rRNA and LSU-rRNA from tricistronic rRNA transcript (SSU-rRNA, 5.8S rRNA, LSU-rRNA)"/>
    <property type="evidence" value="ECO:0007669"/>
    <property type="project" value="TreeGrafter"/>
</dbReference>
<dbReference type="GO" id="GO:0005730">
    <property type="term" value="C:nucleolus"/>
    <property type="evidence" value="ECO:0007669"/>
    <property type="project" value="TreeGrafter"/>
</dbReference>
<feature type="compositionally biased region" description="Basic residues" evidence="2">
    <location>
        <begin position="572"/>
        <end position="581"/>
    </location>
</feature>
<evidence type="ECO:0000256" key="2">
    <source>
        <dbReference type="SAM" id="MobiDB-lite"/>
    </source>
</evidence>
<dbReference type="Proteomes" id="UP001189122">
    <property type="component" value="Unassembled WGS sequence"/>
</dbReference>
<keyword evidence="5" id="KW-1185">Reference proteome</keyword>
<accession>A0A7I8IHM3</accession>
<dbReference type="PANTHER" id="PTHR14490:SF5">
    <property type="entry name" value="PROTEIN KRI1 HOMOLOG"/>
    <property type="match status" value="1"/>
</dbReference>
<feature type="region of interest" description="Disordered" evidence="2">
    <location>
        <begin position="171"/>
        <end position="195"/>
    </location>
</feature>
<feature type="compositionally biased region" description="Basic and acidic residues" evidence="2">
    <location>
        <begin position="37"/>
        <end position="51"/>
    </location>
</feature>
<name>A0A7I8IHM3_SPIIN</name>
<evidence type="ECO:0000256" key="1">
    <source>
        <dbReference type="ARBA" id="ARBA00007473"/>
    </source>
</evidence>
<dbReference type="Pfam" id="PF12936">
    <property type="entry name" value="Kri1_C"/>
    <property type="match status" value="1"/>
</dbReference>
<evidence type="ECO:0000259" key="3">
    <source>
        <dbReference type="Pfam" id="PF12936"/>
    </source>
</evidence>
<dbReference type="InterPro" id="IPR024626">
    <property type="entry name" value="Kri1-like_C"/>
</dbReference>
<dbReference type="GO" id="GO:0030686">
    <property type="term" value="C:90S preribosome"/>
    <property type="evidence" value="ECO:0007669"/>
    <property type="project" value="TreeGrafter"/>
</dbReference>
<sequence>MAQSLFDDGDSDGAEDISKIEIDQDFARRFEHNKKREDLQRLEELRKRGEVSDSSEESSSEEEEEDEVAGSKKTDIQFYDAIVRVKRNDPAIYQKDAKLRRRRRGGRGNRKAKKEKPLYIKDVVAKHLLEEGPEYEDDQPSGPVGRRSKSYLEELEENKRAFLEAAGETVESDGEDLFLEKKTAREQTADEDEGEIQKKLDEFFGEDENLDENEVFLKNFFLNKMWLDRDKAKEPVDEDPLAVSEDEDQLEKQEKYEAEFNFRYQEGAGDRVLGHSRVTEGTVRKKTNARKLQRKSKEERMSQAELERKEELKRLKNLKKKEIQEKLEKIRKIAGIAEGGECALDEDDLEEEFDPEEYDRKMKKVFDVDYYDAEDADPGFDSGGDENLEKPDFDMEDELLGLPKDWINSGSADGFQAARAKILNRKEEAETEPQSEGKRKRKRKISLREKVELEKAMEEYYKLDYEGTIGDLKTRFKYKPVPSNRYGLSAEEILLADDKELNQYVSLKKIAPYREEEWKVSRQKRYHQKMKKKLLLLGKESDSKKDKGRKSDGRGSADSGKSSEPGDDKGKLSRRSKRRRRQGELKLSQSRLMAYGKIPPKSKK</sequence>
<feature type="compositionally biased region" description="Basic residues" evidence="2">
    <location>
        <begin position="98"/>
        <end position="114"/>
    </location>
</feature>
<evidence type="ECO:0000313" key="5">
    <source>
        <dbReference type="Proteomes" id="UP001189122"/>
    </source>
</evidence>
<protein>
    <recommendedName>
        <fullName evidence="3">Kri1-like C-terminal domain-containing protein</fullName>
    </recommendedName>
</protein>
<feature type="compositionally biased region" description="Basic and acidic residues" evidence="2">
    <location>
        <begin position="539"/>
        <end position="555"/>
    </location>
</feature>
<feature type="region of interest" description="Disordered" evidence="2">
    <location>
        <begin position="424"/>
        <end position="444"/>
    </location>
</feature>
<feature type="domain" description="Kri1-like C-terminal" evidence="3">
    <location>
        <begin position="452"/>
        <end position="533"/>
    </location>
</feature>
<feature type="compositionally biased region" description="Basic and acidic residues" evidence="2">
    <location>
        <begin position="295"/>
        <end position="307"/>
    </location>
</feature>
<organism evidence="4">
    <name type="scientific">Spirodela intermedia</name>
    <name type="common">Intermediate duckweed</name>
    <dbReference type="NCBI Taxonomy" id="51605"/>
    <lineage>
        <taxon>Eukaryota</taxon>
        <taxon>Viridiplantae</taxon>
        <taxon>Streptophyta</taxon>
        <taxon>Embryophyta</taxon>
        <taxon>Tracheophyta</taxon>
        <taxon>Spermatophyta</taxon>
        <taxon>Magnoliopsida</taxon>
        <taxon>Liliopsida</taxon>
        <taxon>Araceae</taxon>
        <taxon>Lemnoideae</taxon>
        <taxon>Spirodela</taxon>
    </lineage>
</organism>
<feature type="compositionally biased region" description="Basic residues" evidence="2">
    <location>
        <begin position="284"/>
        <end position="294"/>
    </location>
</feature>
<feature type="compositionally biased region" description="Acidic residues" evidence="2">
    <location>
        <begin position="53"/>
        <end position="68"/>
    </location>
</feature>
<dbReference type="EMBL" id="CACRZD030000003">
    <property type="protein sequence ID" value="CAA6657007.1"/>
    <property type="molecule type" value="Genomic_DNA"/>
</dbReference>
<evidence type="ECO:0000313" key="4">
    <source>
        <dbReference type="EMBL" id="CAA2617310.1"/>
    </source>
</evidence>
<feature type="region of interest" description="Disordered" evidence="2">
    <location>
        <begin position="130"/>
        <end position="151"/>
    </location>
</feature>
<feature type="region of interest" description="Disordered" evidence="2">
    <location>
        <begin position="271"/>
        <end position="307"/>
    </location>
</feature>
<dbReference type="EMBL" id="LR743590">
    <property type="protein sequence ID" value="CAA2617310.1"/>
    <property type="molecule type" value="Genomic_DNA"/>
</dbReference>
<reference evidence="4 5" key="1">
    <citation type="submission" date="2019-12" db="EMBL/GenBank/DDBJ databases">
        <authorList>
            <person name="Scholz U."/>
            <person name="Mascher M."/>
            <person name="Fiebig A."/>
        </authorList>
    </citation>
    <scope>NUCLEOTIDE SEQUENCE</scope>
</reference>